<dbReference type="GO" id="GO:0015369">
    <property type="term" value="F:calcium:proton antiporter activity"/>
    <property type="evidence" value="ECO:0007669"/>
    <property type="project" value="TreeGrafter"/>
</dbReference>
<feature type="compositionally biased region" description="Polar residues" evidence="9">
    <location>
        <begin position="312"/>
        <end position="329"/>
    </location>
</feature>
<dbReference type="InterPro" id="IPR004713">
    <property type="entry name" value="CaH_exchang"/>
</dbReference>
<dbReference type="InterPro" id="IPR044880">
    <property type="entry name" value="NCX_ion-bd_dom_sf"/>
</dbReference>
<dbReference type="InterPro" id="IPR016098">
    <property type="entry name" value="CAP/MinC_C"/>
</dbReference>
<keyword evidence="7" id="KW-0406">Ion transport</keyword>
<dbReference type="Proteomes" id="UP001485043">
    <property type="component" value="Unassembled WGS sequence"/>
</dbReference>
<evidence type="ECO:0000256" key="6">
    <source>
        <dbReference type="ARBA" id="ARBA00022989"/>
    </source>
</evidence>
<dbReference type="InterPro" id="IPR005526">
    <property type="entry name" value="Septum_form_inhib_MinC_C"/>
</dbReference>
<protein>
    <recommendedName>
        <fullName evidence="11">EF-hand domain-containing protein</fullName>
    </recommendedName>
</protein>
<feature type="transmembrane region" description="Helical" evidence="10">
    <location>
        <begin position="1026"/>
        <end position="1046"/>
    </location>
</feature>
<dbReference type="Pfam" id="PF03775">
    <property type="entry name" value="MinC_C"/>
    <property type="match status" value="1"/>
</dbReference>
<feature type="transmembrane region" description="Helical" evidence="10">
    <location>
        <begin position="522"/>
        <end position="538"/>
    </location>
</feature>
<dbReference type="Gene3D" id="1.10.238.10">
    <property type="entry name" value="EF-hand"/>
    <property type="match status" value="1"/>
</dbReference>
<dbReference type="Pfam" id="PF01699">
    <property type="entry name" value="Na_Ca_ex"/>
    <property type="match status" value="1"/>
</dbReference>
<evidence type="ECO:0000256" key="1">
    <source>
        <dbReference type="ARBA" id="ARBA00004127"/>
    </source>
</evidence>
<feature type="transmembrane region" description="Helical" evidence="10">
    <location>
        <begin position="681"/>
        <end position="703"/>
    </location>
</feature>
<dbReference type="SUPFAM" id="SSF63848">
    <property type="entry name" value="Cell-division inhibitor MinC, C-terminal domain"/>
    <property type="match status" value="1"/>
</dbReference>
<keyword evidence="4 10" id="KW-0812">Transmembrane</keyword>
<organism evidence="12 13">
    <name type="scientific">Apatococcus fuscideae</name>
    <dbReference type="NCBI Taxonomy" id="2026836"/>
    <lineage>
        <taxon>Eukaryota</taxon>
        <taxon>Viridiplantae</taxon>
        <taxon>Chlorophyta</taxon>
        <taxon>core chlorophytes</taxon>
        <taxon>Trebouxiophyceae</taxon>
        <taxon>Chlorellales</taxon>
        <taxon>Chlorellaceae</taxon>
        <taxon>Apatococcus</taxon>
    </lineage>
</organism>
<evidence type="ECO:0000313" key="12">
    <source>
        <dbReference type="EMBL" id="KAK9868366.1"/>
    </source>
</evidence>
<feature type="transmembrane region" description="Helical" evidence="10">
    <location>
        <begin position="969"/>
        <end position="992"/>
    </location>
</feature>
<dbReference type="PROSITE" id="PS50222">
    <property type="entry name" value="EF_HAND_2"/>
    <property type="match status" value="1"/>
</dbReference>
<dbReference type="GO" id="GO:0006874">
    <property type="term" value="P:intracellular calcium ion homeostasis"/>
    <property type="evidence" value="ECO:0007669"/>
    <property type="project" value="TreeGrafter"/>
</dbReference>
<dbReference type="InterPro" id="IPR011992">
    <property type="entry name" value="EF-hand-dom_pair"/>
</dbReference>
<keyword evidence="6 10" id="KW-1133">Transmembrane helix</keyword>
<evidence type="ECO:0000256" key="4">
    <source>
        <dbReference type="ARBA" id="ARBA00022692"/>
    </source>
</evidence>
<dbReference type="InterPro" id="IPR019315">
    <property type="entry name" value="MMTA2_N"/>
</dbReference>
<evidence type="ECO:0000256" key="7">
    <source>
        <dbReference type="ARBA" id="ARBA00023065"/>
    </source>
</evidence>
<evidence type="ECO:0000256" key="5">
    <source>
        <dbReference type="ARBA" id="ARBA00022837"/>
    </source>
</evidence>
<gene>
    <name evidence="12" type="ORF">WJX84_002404</name>
</gene>
<keyword evidence="2" id="KW-0813">Transport</keyword>
<dbReference type="SUPFAM" id="SSF47473">
    <property type="entry name" value="EF-hand"/>
    <property type="match status" value="1"/>
</dbReference>
<dbReference type="InterPro" id="IPR004837">
    <property type="entry name" value="NaCa_Exmemb"/>
</dbReference>
<dbReference type="GO" id="GO:0012505">
    <property type="term" value="C:endomembrane system"/>
    <property type="evidence" value="ECO:0007669"/>
    <property type="project" value="UniProtKB-SubCell"/>
</dbReference>
<dbReference type="GO" id="GO:0005774">
    <property type="term" value="C:vacuolar membrane"/>
    <property type="evidence" value="ECO:0007669"/>
    <property type="project" value="UniProtKB-ARBA"/>
</dbReference>
<comment type="caution">
    <text evidence="12">The sequence shown here is derived from an EMBL/GenBank/DDBJ whole genome shotgun (WGS) entry which is preliminary data.</text>
</comment>
<feature type="compositionally biased region" description="Low complexity" evidence="9">
    <location>
        <begin position="181"/>
        <end position="201"/>
    </location>
</feature>
<dbReference type="Pfam" id="PF10159">
    <property type="entry name" value="MMtag"/>
    <property type="match status" value="1"/>
</dbReference>
<feature type="region of interest" description="Disordered" evidence="9">
    <location>
        <begin position="1"/>
        <end position="21"/>
    </location>
</feature>
<evidence type="ECO:0000256" key="8">
    <source>
        <dbReference type="ARBA" id="ARBA00023136"/>
    </source>
</evidence>
<name>A0AAW1TJC6_9CHLO</name>
<feature type="transmembrane region" description="Helical" evidence="10">
    <location>
        <begin position="896"/>
        <end position="915"/>
    </location>
</feature>
<keyword evidence="13" id="KW-1185">Reference proteome</keyword>
<evidence type="ECO:0000259" key="11">
    <source>
        <dbReference type="PROSITE" id="PS50222"/>
    </source>
</evidence>
<feature type="region of interest" description="Disordered" evidence="9">
    <location>
        <begin position="295"/>
        <end position="329"/>
    </location>
</feature>
<accession>A0AAW1TJC6</accession>
<keyword evidence="8 10" id="KW-0472">Membrane</keyword>
<proteinExistence type="predicted"/>
<dbReference type="Gene3D" id="1.20.1420.30">
    <property type="entry name" value="NCX, central ion-binding region"/>
    <property type="match status" value="1"/>
</dbReference>
<dbReference type="InterPro" id="IPR002048">
    <property type="entry name" value="EF_hand_dom"/>
</dbReference>
<feature type="compositionally biased region" description="Acidic residues" evidence="9">
    <location>
        <begin position="870"/>
        <end position="882"/>
    </location>
</feature>
<feature type="transmembrane region" description="Helical" evidence="10">
    <location>
        <begin position="935"/>
        <end position="957"/>
    </location>
</feature>
<evidence type="ECO:0000313" key="13">
    <source>
        <dbReference type="Proteomes" id="UP001485043"/>
    </source>
</evidence>
<keyword evidence="3" id="KW-0050">Antiport</keyword>
<evidence type="ECO:0000256" key="3">
    <source>
        <dbReference type="ARBA" id="ARBA00022449"/>
    </source>
</evidence>
<comment type="subcellular location">
    <subcellularLocation>
        <location evidence="1">Endomembrane system</location>
        <topology evidence="1">Multi-pass membrane protein</topology>
    </subcellularLocation>
</comment>
<sequence length="1053" mass="113283">MSLYNGPPRGGNRGGKDQFNWESVKGDKDREFYLGHSVKATTGRWQKGKDVFWYTREKKDEGGQLELEREAVKQREEDLMLEAMGMKPKVRKPIAPAKLAKHEMEQLMHGSIHDEEPEAAPPDSADPTKGIGFLPNQLAAPGEAGREVQKRAAKYAKKEAKKEKKEKKAAKKAARREAKARPAPSSASEGSSDSGASSTPSQDAVLARQNGDEQPRKRQRHDGLSPPPADHGQARTDERHAPHNHFNLKTSRHAADSRGPAANGHKDISLRPAPRGLGGLSLTVWGPLKARGLAQSHQRRVRRTSFAGPVTAGTQAKGRSSNPVVSSDQATASALDTAYVQQSLRSGSKTEHRGSVVVLGDCERGSSIEAHGDVLIFGRLAGQVRAGIAGNRHAKIAAIQMEPEQLFIAGTEMRRQPNGTAGLPQIASLDARSNRVRLQSLSSPEQLSQAPQQPWQEREADGVVEGWALSSLTAANKLQETTAAGRQQLTRLGGILAVALGIGLLIAPFSILSLVFNVSDKSLYGSIVEAFVYTYILLQGANQLAEGSEGLLEVSDPGFIGGLVLPILGALPDALIILQSGTGGSGEGAKEQVAVGIGALAGSTVALLTIGWGGSLLVGRCDLDSSGAAINKKLTRPWDLFNTGVTAEADVSQGAIAMIAAVLVYFIVQVPAWLGHVDDPLAALLGAEAALGMVVLYCGYQVWYPEVQQRKIGAAKQKRQRMVAVRAIAERSRPFGRLLRPNGGVDRDTVSSIFDQFDEDGDGQITPAELRALLLGLSLPEQRPSQNVDQDMQYWMQEVTGCVGDQCKLTTISKPDFARTLSRWVGEKRSLTMPEPTELGQEQMMKEMHAEVEPNLDGSLAPAPESSDPAPDEFDESDDESDAAAREGPQLSTTQLAWVSIGRLLVGIAVCAIFSDPLVDALAVFSKASGIPPFFVAFVLTPLGSSAGELISSLRFASKRRQKNISLTFSNIYGSVTMNNSLCLGIFLLIIYMRRLEWVYSSEVTVVVGSTVLVGLLASSRRSFQSVWAVPVIAAYPVSIFAVWWLDKTLGWQ</sequence>
<evidence type="ECO:0000256" key="10">
    <source>
        <dbReference type="SAM" id="Phobius"/>
    </source>
</evidence>
<feature type="domain" description="EF-hand" evidence="11">
    <location>
        <begin position="745"/>
        <end position="780"/>
    </location>
</feature>
<dbReference type="GO" id="GO:0005509">
    <property type="term" value="F:calcium ion binding"/>
    <property type="evidence" value="ECO:0007669"/>
    <property type="project" value="InterPro"/>
</dbReference>
<feature type="transmembrane region" description="Helical" evidence="10">
    <location>
        <begin position="655"/>
        <end position="675"/>
    </location>
</feature>
<evidence type="ECO:0000256" key="9">
    <source>
        <dbReference type="SAM" id="MobiDB-lite"/>
    </source>
</evidence>
<dbReference type="PROSITE" id="PS00018">
    <property type="entry name" value="EF_HAND_1"/>
    <property type="match status" value="1"/>
</dbReference>
<dbReference type="Gene3D" id="2.160.20.70">
    <property type="match status" value="1"/>
</dbReference>
<dbReference type="AlphaFoldDB" id="A0AAW1TJC6"/>
<dbReference type="PANTHER" id="PTHR31503">
    <property type="entry name" value="VACUOLAR CALCIUM ION TRANSPORTER"/>
    <property type="match status" value="1"/>
</dbReference>
<dbReference type="GO" id="GO:0000902">
    <property type="term" value="P:cell morphogenesis"/>
    <property type="evidence" value="ECO:0007669"/>
    <property type="project" value="InterPro"/>
</dbReference>
<feature type="compositionally biased region" description="Basic and acidic residues" evidence="9">
    <location>
        <begin position="232"/>
        <end position="241"/>
    </location>
</feature>
<reference evidence="12 13" key="1">
    <citation type="journal article" date="2024" name="Nat. Commun.">
        <title>Phylogenomics reveals the evolutionary origins of lichenization in chlorophyte algae.</title>
        <authorList>
            <person name="Puginier C."/>
            <person name="Libourel C."/>
            <person name="Otte J."/>
            <person name="Skaloud P."/>
            <person name="Haon M."/>
            <person name="Grisel S."/>
            <person name="Petersen M."/>
            <person name="Berrin J.G."/>
            <person name="Delaux P.M."/>
            <person name="Dal Grande F."/>
            <person name="Keller J."/>
        </authorList>
    </citation>
    <scope>NUCLEOTIDE SEQUENCE [LARGE SCALE GENOMIC DNA]</scope>
    <source>
        <strain evidence="12 13">SAG 2523</strain>
    </source>
</reference>
<feature type="transmembrane region" description="Helical" evidence="10">
    <location>
        <begin position="593"/>
        <end position="618"/>
    </location>
</feature>
<feature type="region of interest" description="Disordered" evidence="9">
    <location>
        <begin position="104"/>
        <end position="272"/>
    </location>
</feature>
<feature type="region of interest" description="Disordered" evidence="9">
    <location>
        <begin position="856"/>
        <end position="889"/>
    </location>
</feature>
<dbReference type="InterPro" id="IPR018247">
    <property type="entry name" value="EF_Hand_1_Ca_BS"/>
</dbReference>
<feature type="compositionally biased region" description="Basic residues" evidence="9">
    <location>
        <begin position="164"/>
        <end position="174"/>
    </location>
</feature>
<feature type="compositionally biased region" description="Basic and acidic residues" evidence="9">
    <location>
        <begin position="144"/>
        <end position="163"/>
    </location>
</feature>
<feature type="transmembrane region" description="Helical" evidence="10">
    <location>
        <begin position="998"/>
        <end position="1019"/>
    </location>
</feature>
<evidence type="ECO:0000256" key="2">
    <source>
        <dbReference type="ARBA" id="ARBA00022448"/>
    </source>
</evidence>
<dbReference type="EMBL" id="JALJOV010000032">
    <property type="protein sequence ID" value="KAK9868366.1"/>
    <property type="molecule type" value="Genomic_DNA"/>
</dbReference>
<keyword evidence="5" id="KW-0106">Calcium</keyword>
<feature type="compositionally biased region" description="Basic and acidic residues" evidence="9">
    <location>
        <begin position="104"/>
        <end position="114"/>
    </location>
</feature>
<dbReference type="PANTHER" id="PTHR31503:SF36">
    <property type="entry name" value="SODIUM_CALCIUM EXCHANGER MEMBRANE REGION DOMAIN-CONTAINING PROTEIN"/>
    <property type="match status" value="1"/>
</dbReference>
<feature type="transmembrane region" description="Helical" evidence="10">
    <location>
        <begin position="495"/>
        <end position="516"/>
    </location>
</feature>
<dbReference type="SMART" id="SM00054">
    <property type="entry name" value="EFh"/>
    <property type="match status" value="1"/>
</dbReference>
<dbReference type="InterPro" id="IPR036145">
    <property type="entry name" value="MinC_C_sf"/>
</dbReference>